<feature type="compositionally biased region" description="Basic residues" evidence="8">
    <location>
        <begin position="409"/>
        <end position="422"/>
    </location>
</feature>
<feature type="chain" id="PRO_5040302372" description="Lipase" evidence="9">
    <location>
        <begin position="26"/>
        <end position="441"/>
    </location>
</feature>
<evidence type="ECO:0000259" key="10">
    <source>
        <dbReference type="Pfam" id="PF04083"/>
    </source>
</evidence>
<evidence type="ECO:0000313" key="12">
    <source>
        <dbReference type="EMBL" id="CAH0386872.1"/>
    </source>
</evidence>
<evidence type="ECO:0000256" key="9">
    <source>
        <dbReference type="SAM" id="SignalP"/>
    </source>
</evidence>
<evidence type="ECO:0000256" key="4">
    <source>
        <dbReference type="ARBA" id="ARBA00022963"/>
    </source>
</evidence>
<keyword evidence="5" id="KW-0443">Lipid metabolism</keyword>
<dbReference type="FunFam" id="3.40.50.1820:FF:000057">
    <property type="entry name" value="Lipase"/>
    <property type="match status" value="1"/>
</dbReference>
<evidence type="ECO:0000259" key="11">
    <source>
        <dbReference type="Pfam" id="PF12146"/>
    </source>
</evidence>
<evidence type="ECO:0000256" key="3">
    <source>
        <dbReference type="ARBA" id="ARBA00022801"/>
    </source>
</evidence>
<evidence type="ECO:0000256" key="8">
    <source>
        <dbReference type="SAM" id="MobiDB-lite"/>
    </source>
</evidence>
<dbReference type="Proteomes" id="UP001152759">
    <property type="component" value="Chromosome 3"/>
</dbReference>
<keyword evidence="13" id="KW-1185">Reference proteome</keyword>
<evidence type="ECO:0000313" key="13">
    <source>
        <dbReference type="Proteomes" id="UP001152759"/>
    </source>
</evidence>
<dbReference type="InterPro" id="IPR006693">
    <property type="entry name" value="AB_hydrolase_lipase"/>
</dbReference>
<dbReference type="EMBL" id="OU963864">
    <property type="protein sequence ID" value="CAH0386872.1"/>
    <property type="molecule type" value="Genomic_DNA"/>
</dbReference>
<feature type="active site" description="Charge relay system" evidence="7">
    <location>
        <position position="377"/>
    </location>
</feature>
<protein>
    <recommendedName>
        <fullName evidence="14">Lipase</fullName>
    </recommendedName>
</protein>
<name>A0A9P0A9A2_BEMTA</name>
<sequence length="441" mass="50884">MKLRLFVRIMLFVVLFLMTISKHGSLQAEKLKWDAKAFLNTEELIKYWGYEGETHYVTTEDGYILSVHRIANKTSKYPPVFLQHGLLTASDLWVIRGPKEDLAFMLADLGYDVWMSNARGTTYSKNHTTLSPKQPKFWEHSYHEMGKYDLPAVIDHVLNETGRPQLFYIGHSMGTLMFYVMAASRPEYNSKIIVSFSLAPICFMSHLVAKPFAKMIADSTPAWGSLIGNTGFLEVFPRNRKMSEAFYKLMKDPERHDILWLALFNLVGTDWTLLDQAEMPTVLSHLPSGTSFQTIQALSQQLYHPDEFRAYDYGPKENLIKYGTEEVPHYNLSAITCKMSLHYAYNDFLSHPKDVKRLASMLPDVRMVPVKYKQFNHVDFVWGKNCRKMFGEDIIQTIQYYSTPESKKRPSRAPKRPSRTPKRPSSTLKRPPRVQKAKAPS</sequence>
<dbReference type="InterPro" id="IPR029058">
    <property type="entry name" value="AB_hydrolase_fold"/>
</dbReference>
<evidence type="ECO:0000256" key="6">
    <source>
        <dbReference type="ARBA" id="ARBA00023180"/>
    </source>
</evidence>
<dbReference type="GO" id="GO:0016788">
    <property type="term" value="F:hydrolase activity, acting on ester bonds"/>
    <property type="evidence" value="ECO:0007669"/>
    <property type="project" value="InterPro"/>
</dbReference>
<reference evidence="12" key="1">
    <citation type="submission" date="2021-12" db="EMBL/GenBank/DDBJ databases">
        <authorList>
            <person name="King R."/>
        </authorList>
    </citation>
    <scope>NUCLEOTIDE SEQUENCE</scope>
</reference>
<dbReference type="Pfam" id="PF04083">
    <property type="entry name" value="Abhydro_lipase"/>
    <property type="match status" value="1"/>
</dbReference>
<evidence type="ECO:0008006" key="14">
    <source>
        <dbReference type="Google" id="ProtNLM"/>
    </source>
</evidence>
<feature type="signal peptide" evidence="9">
    <location>
        <begin position="1"/>
        <end position="25"/>
    </location>
</feature>
<gene>
    <name evidence="12" type="ORF">BEMITA_LOCUS5938</name>
</gene>
<keyword evidence="6" id="KW-0325">Glycoprotein</keyword>
<comment type="similarity">
    <text evidence="1">Belongs to the AB hydrolase superfamily. Lipase family.</text>
</comment>
<evidence type="ECO:0000256" key="1">
    <source>
        <dbReference type="ARBA" id="ARBA00010701"/>
    </source>
</evidence>
<keyword evidence="3" id="KW-0378">Hydrolase</keyword>
<feature type="compositionally biased region" description="Basic residues" evidence="8">
    <location>
        <begin position="430"/>
        <end position="441"/>
    </location>
</feature>
<dbReference type="SUPFAM" id="SSF53474">
    <property type="entry name" value="alpha/beta-Hydrolases"/>
    <property type="match status" value="1"/>
</dbReference>
<feature type="domain" description="Partial AB-hydrolase lipase" evidence="10">
    <location>
        <begin position="41"/>
        <end position="96"/>
    </location>
</feature>
<feature type="active site" description="Nucleophile" evidence="7">
    <location>
        <position position="172"/>
    </location>
</feature>
<evidence type="ECO:0000256" key="2">
    <source>
        <dbReference type="ARBA" id="ARBA00022729"/>
    </source>
</evidence>
<dbReference type="InterPro" id="IPR025483">
    <property type="entry name" value="Lipase_euk"/>
</dbReference>
<dbReference type="KEGG" id="btab:109043940"/>
<evidence type="ECO:0000256" key="7">
    <source>
        <dbReference type="PIRSR" id="PIRSR000862-1"/>
    </source>
</evidence>
<dbReference type="PIRSF" id="PIRSF000862">
    <property type="entry name" value="Steryl_ester_lip"/>
    <property type="match status" value="1"/>
</dbReference>
<dbReference type="Gene3D" id="3.40.50.1820">
    <property type="entry name" value="alpha/beta hydrolase"/>
    <property type="match status" value="1"/>
</dbReference>
<dbReference type="InterPro" id="IPR022742">
    <property type="entry name" value="Hydrolase_4"/>
</dbReference>
<dbReference type="Pfam" id="PF12146">
    <property type="entry name" value="Hydrolase_4"/>
    <property type="match status" value="1"/>
</dbReference>
<keyword evidence="4" id="KW-0442">Lipid degradation</keyword>
<dbReference type="GO" id="GO:0016042">
    <property type="term" value="P:lipid catabolic process"/>
    <property type="evidence" value="ECO:0007669"/>
    <property type="project" value="UniProtKB-KW"/>
</dbReference>
<accession>A0A9P0A9A2</accession>
<evidence type="ECO:0000256" key="5">
    <source>
        <dbReference type="ARBA" id="ARBA00023098"/>
    </source>
</evidence>
<keyword evidence="2 9" id="KW-0732">Signal</keyword>
<feature type="region of interest" description="Disordered" evidence="8">
    <location>
        <begin position="401"/>
        <end position="441"/>
    </location>
</feature>
<feature type="active site" description="Charge relay system" evidence="7">
    <location>
        <position position="347"/>
    </location>
</feature>
<dbReference type="PANTHER" id="PTHR11005">
    <property type="entry name" value="LYSOSOMAL ACID LIPASE-RELATED"/>
    <property type="match status" value="1"/>
</dbReference>
<proteinExistence type="inferred from homology"/>
<feature type="domain" description="Serine aminopeptidase S33" evidence="11">
    <location>
        <begin position="100"/>
        <end position="217"/>
    </location>
</feature>
<organism evidence="12 13">
    <name type="scientific">Bemisia tabaci</name>
    <name type="common">Sweetpotato whitefly</name>
    <name type="synonym">Aleurodes tabaci</name>
    <dbReference type="NCBI Taxonomy" id="7038"/>
    <lineage>
        <taxon>Eukaryota</taxon>
        <taxon>Metazoa</taxon>
        <taxon>Ecdysozoa</taxon>
        <taxon>Arthropoda</taxon>
        <taxon>Hexapoda</taxon>
        <taxon>Insecta</taxon>
        <taxon>Pterygota</taxon>
        <taxon>Neoptera</taxon>
        <taxon>Paraneoptera</taxon>
        <taxon>Hemiptera</taxon>
        <taxon>Sternorrhyncha</taxon>
        <taxon>Aleyrodoidea</taxon>
        <taxon>Aleyrodidae</taxon>
        <taxon>Aleyrodinae</taxon>
        <taxon>Bemisia</taxon>
    </lineage>
</organism>
<dbReference type="AlphaFoldDB" id="A0A9P0A9A2"/>